<keyword evidence="3" id="KW-0949">S-adenosyl-L-methionine</keyword>
<evidence type="ECO:0008006" key="7">
    <source>
        <dbReference type="Google" id="ProtNLM"/>
    </source>
</evidence>
<reference evidence="5 6" key="2">
    <citation type="submission" date="2020-07" db="EMBL/GenBank/DDBJ databases">
        <title>Genome assembly of wild tea tree DASZ reveals pedigree and selection history of tea varieties.</title>
        <authorList>
            <person name="Zhang W."/>
        </authorList>
    </citation>
    <scope>NUCLEOTIDE SEQUENCE [LARGE SCALE GENOMIC DNA]</scope>
    <source>
        <strain evidence="6">cv. G240</strain>
        <tissue evidence="5">Leaf</tissue>
    </source>
</reference>
<name>A0A7J7I0I1_CAMSI</name>
<dbReference type="InterPro" id="IPR019410">
    <property type="entry name" value="Methyltransf_16"/>
</dbReference>
<dbReference type="PANTHER" id="PTHR14614">
    <property type="entry name" value="HEPATOCELLULAR CARCINOMA-ASSOCIATED ANTIGEN"/>
    <property type="match status" value="1"/>
</dbReference>
<dbReference type="PANTHER" id="PTHR14614:SF164">
    <property type="entry name" value="HISTONE-ARGININE METHYLTRANSFERASE METTL23"/>
    <property type="match status" value="1"/>
</dbReference>
<dbReference type="InterPro" id="IPR029063">
    <property type="entry name" value="SAM-dependent_MTases_sf"/>
</dbReference>
<reference evidence="6" key="1">
    <citation type="journal article" date="2020" name="Nat. Commun.">
        <title>Genome assembly of wild tea tree DASZ reveals pedigree and selection history of tea varieties.</title>
        <authorList>
            <person name="Zhang W."/>
            <person name="Zhang Y."/>
            <person name="Qiu H."/>
            <person name="Guo Y."/>
            <person name="Wan H."/>
            <person name="Zhang X."/>
            <person name="Scossa F."/>
            <person name="Alseekh S."/>
            <person name="Zhang Q."/>
            <person name="Wang P."/>
            <person name="Xu L."/>
            <person name="Schmidt M.H."/>
            <person name="Jia X."/>
            <person name="Li D."/>
            <person name="Zhu A."/>
            <person name="Guo F."/>
            <person name="Chen W."/>
            <person name="Ni D."/>
            <person name="Usadel B."/>
            <person name="Fernie A.R."/>
            <person name="Wen W."/>
        </authorList>
    </citation>
    <scope>NUCLEOTIDE SEQUENCE [LARGE SCALE GENOMIC DNA]</scope>
    <source>
        <strain evidence="6">cv. G240</strain>
    </source>
</reference>
<evidence type="ECO:0000256" key="1">
    <source>
        <dbReference type="ARBA" id="ARBA00022603"/>
    </source>
</evidence>
<dbReference type="GO" id="GO:0005737">
    <property type="term" value="C:cytoplasm"/>
    <property type="evidence" value="ECO:0007669"/>
    <property type="project" value="TreeGrafter"/>
</dbReference>
<keyword evidence="2" id="KW-0808">Transferase</keyword>
<protein>
    <recommendedName>
        <fullName evidence="7">Methyltransferase</fullName>
    </recommendedName>
</protein>
<sequence length="119" mass="12932">MLPLRIAGDFVFHATNKHGVSHKNCPLCCETRQSEIAETTLAQSMKEEYGLFVWPCSVVLAEYVWQQMSCFSGVSVIKLGAGTSLPGLVAAKVGLDVTLTAESNKPEIQNRDRSPNCSS</sequence>
<comment type="similarity">
    <text evidence="4">Belongs to the methyltransferase superfamily. METTL23 family.</text>
</comment>
<dbReference type="EMBL" id="JACBKZ010000002">
    <property type="protein sequence ID" value="KAF5958573.1"/>
    <property type="molecule type" value="Genomic_DNA"/>
</dbReference>
<evidence type="ECO:0000256" key="2">
    <source>
        <dbReference type="ARBA" id="ARBA00022679"/>
    </source>
</evidence>
<dbReference type="Gene3D" id="3.40.50.150">
    <property type="entry name" value="Vaccinia Virus protein VP39"/>
    <property type="match status" value="1"/>
</dbReference>
<dbReference type="Pfam" id="PF10294">
    <property type="entry name" value="Methyltransf_16"/>
    <property type="match status" value="1"/>
</dbReference>
<accession>A0A7J7I0I1</accession>
<proteinExistence type="inferred from homology"/>
<dbReference type="GO" id="GO:0008168">
    <property type="term" value="F:methyltransferase activity"/>
    <property type="evidence" value="ECO:0007669"/>
    <property type="project" value="UniProtKB-KW"/>
</dbReference>
<evidence type="ECO:0000256" key="3">
    <source>
        <dbReference type="ARBA" id="ARBA00022691"/>
    </source>
</evidence>
<evidence type="ECO:0000313" key="6">
    <source>
        <dbReference type="Proteomes" id="UP000593564"/>
    </source>
</evidence>
<comment type="caution">
    <text evidence="5">The sequence shown here is derived from an EMBL/GenBank/DDBJ whole genome shotgun (WGS) entry which is preliminary data.</text>
</comment>
<keyword evidence="1" id="KW-0489">Methyltransferase</keyword>
<evidence type="ECO:0000256" key="4">
    <source>
        <dbReference type="ARBA" id="ARBA00043988"/>
    </source>
</evidence>
<gene>
    <name evidence="5" type="ORF">HYC85_005798</name>
</gene>
<dbReference type="GO" id="GO:0005634">
    <property type="term" value="C:nucleus"/>
    <property type="evidence" value="ECO:0007669"/>
    <property type="project" value="TreeGrafter"/>
</dbReference>
<dbReference type="Proteomes" id="UP000593564">
    <property type="component" value="Unassembled WGS sequence"/>
</dbReference>
<keyword evidence="6" id="KW-1185">Reference proteome</keyword>
<dbReference type="AlphaFoldDB" id="A0A7J7I0I1"/>
<organism evidence="5 6">
    <name type="scientific">Camellia sinensis</name>
    <name type="common">Tea plant</name>
    <name type="synonym">Thea sinensis</name>
    <dbReference type="NCBI Taxonomy" id="4442"/>
    <lineage>
        <taxon>Eukaryota</taxon>
        <taxon>Viridiplantae</taxon>
        <taxon>Streptophyta</taxon>
        <taxon>Embryophyta</taxon>
        <taxon>Tracheophyta</taxon>
        <taxon>Spermatophyta</taxon>
        <taxon>Magnoliopsida</taxon>
        <taxon>eudicotyledons</taxon>
        <taxon>Gunneridae</taxon>
        <taxon>Pentapetalae</taxon>
        <taxon>asterids</taxon>
        <taxon>Ericales</taxon>
        <taxon>Theaceae</taxon>
        <taxon>Camellia</taxon>
    </lineage>
</organism>
<evidence type="ECO:0000313" key="5">
    <source>
        <dbReference type="EMBL" id="KAF5958573.1"/>
    </source>
</evidence>
<dbReference type="GO" id="GO:0032259">
    <property type="term" value="P:methylation"/>
    <property type="evidence" value="ECO:0007669"/>
    <property type="project" value="UniProtKB-KW"/>
</dbReference>